<dbReference type="AlphaFoldDB" id="A0AAW2JWI4"/>
<reference evidence="2" key="2">
    <citation type="journal article" date="2024" name="Plant">
        <title>Genomic evolution and insights into agronomic trait innovations of Sesamum species.</title>
        <authorList>
            <person name="Miao H."/>
            <person name="Wang L."/>
            <person name="Qu L."/>
            <person name="Liu H."/>
            <person name="Sun Y."/>
            <person name="Le M."/>
            <person name="Wang Q."/>
            <person name="Wei S."/>
            <person name="Zheng Y."/>
            <person name="Lin W."/>
            <person name="Duan Y."/>
            <person name="Cao H."/>
            <person name="Xiong S."/>
            <person name="Wang X."/>
            <person name="Wei L."/>
            <person name="Li C."/>
            <person name="Ma Q."/>
            <person name="Ju M."/>
            <person name="Zhao R."/>
            <person name="Li G."/>
            <person name="Mu C."/>
            <person name="Tian Q."/>
            <person name="Mei H."/>
            <person name="Zhang T."/>
            <person name="Gao T."/>
            <person name="Zhang H."/>
        </authorList>
    </citation>
    <scope>NUCLEOTIDE SEQUENCE</scope>
    <source>
        <strain evidence="2">G01</strain>
    </source>
</reference>
<name>A0AAW2JWI4_9LAMI</name>
<evidence type="ECO:0000313" key="2">
    <source>
        <dbReference type="EMBL" id="KAL0297866.1"/>
    </source>
</evidence>
<evidence type="ECO:0000256" key="1">
    <source>
        <dbReference type="SAM" id="MobiDB-lite"/>
    </source>
</evidence>
<gene>
    <name evidence="2" type="ORF">Sangu_3175200</name>
</gene>
<dbReference type="EMBL" id="JACGWK010000552">
    <property type="protein sequence ID" value="KAL0297866.1"/>
    <property type="molecule type" value="Genomic_DNA"/>
</dbReference>
<protein>
    <submittedName>
        <fullName evidence="2">Uncharacterized protein</fullName>
    </submittedName>
</protein>
<sequence length="94" mass="10635">MRAHVERRNVEAKRGCSLPSRDASTSPEIVGETHGGRLASWGRPLRDIKVWTSKVSVNMGILDRRAHGHAVPHRDAFRCRASELQCRRHATDNR</sequence>
<proteinExistence type="predicted"/>
<accession>A0AAW2JWI4</accession>
<feature type="region of interest" description="Disordered" evidence="1">
    <location>
        <begin position="1"/>
        <end position="35"/>
    </location>
</feature>
<comment type="caution">
    <text evidence="2">The sequence shown here is derived from an EMBL/GenBank/DDBJ whole genome shotgun (WGS) entry which is preliminary data.</text>
</comment>
<feature type="compositionally biased region" description="Basic and acidic residues" evidence="1">
    <location>
        <begin position="1"/>
        <end position="14"/>
    </location>
</feature>
<organism evidence="2">
    <name type="scientific">Sesamum angustifolium</name>
    <dbReference type="NCBI Taxonomy" id="2727405"/>
    <lineage>
        <taxon>Eukaryota</taxon>
        <taxon>Viridiplantae</taxon>
        <taxon>Streptophyta</taxon>
        <taxon>Embryophyta</taxon>
        <taxon>Tracheophyta</taxon>
        <taxon>Spermatophyta</taxon>
        <taxon>Magnoliopsida</taxon>
        <taxon>eudicotyledons</taxon>
        <taxon>Gunneridae</taxon>
        <taxon>Pentapetalae</taxon>
        <taxon>asterids</taxon>
        <taxon>lamiids</taxon>
        <taxon>Lamiales</taxon>
        <taxon>Pedaliaceae</taxon>
        <taxon>Sesamum</taxon>
    </lineage>
</organism>
<reference evidence="2" key="1">
    <citation type="submission" date="2020-06" db="EMBL/GenBank/DDBJ databases">
        <authorList>
            <person name="Li T."/>
            <person name="Hu X."/>
            <person name="Zhang T."/>
            <person name="Song X."/>
            <person name="Zhang H."/>
            <person name="Dai N."/>
            <person name="Sheng W."/>
            <person name="Hou X."/>
            <person name="Wei L."/>
        </authorList>
    </citation>
    <scope>NUCLEOTIDE SEQUENCE</scope>
    <source>
        <strain evidence="2">G01</strain>
        <tissue evidence="2">Leaf</tissue>
    </source>
</reference>